<evidence type="ECO:0000256" key="2">
    <source>
        <dbReference type="SAM" id="Phobius"/>
    </source>
</evidence>
<feature type="compositionally biased region" description="Basic and acidic residues" evidence="1">
    <location>
        <begin position="631"/>
        <end position="640"/>
    </location>
</feature>
<feature type="compositionally biased region" description="Polar residues" evidence="1">
    <location>
        <begin position="928"/>
        <end position="940"/>
    </location>
</feature>
<feature type="region of interest" description="Disordered" evidence="1">
    <location>
        <begin position="489"/>
        <end position="686"/>
    </location>
</feature>
<name>A0A0G4GC95_VITBC</name>
<feature type="region of interest" description="Disordered" evidence="1">
    <location>
        <begin position="906"/>
        <end position="963"/>
    </location>
</feature>
<feature type="compositionally biased region" description="Pro residues" evidence="1">
    <location>
        <begin position="663"/>
        <end position="674"/>
    </location>
</feature>
<feature type="region of interest" description="Disordered" evidence="1">
    <location>
        <begin position="432"/>
        <end position="474"/>
    </location>
</feature>
<reference evidence="3 4" key="1">
    <citation type="submission" date="2014-11" db="EMBL/GenBank/DDBJ databases">
        <authorList>
            <person name="Zhu J."/>
            <person name="Qi W."/>
            <person name="Song R."/>
        </authorList>
    </citation>
    <scope>NUCLEOTIDE SEQUENCE [LARGE SCALE GENOMIC DNA]</scope>
</reference>
<feature type="compositionally biased region" description="Polar residues" evidence="1">
    <location>
        <begin position="977"/>
        <end position="986"/>
    </location>
</feature>
<feature type="region of interest" description="Disordered" evidence="1">
    <location>
        <begin position="351"/>
        <end position="383"/>
    </location>
</feature>
<accession>A0A0G4GC95</accession>
<dbReference type="AlphaFoldDB" id="A0A0G4GC95"/>
<sequence length="1092" mass="120888">MLPVPNFASLQVKLAKYFASLQVKLAKLGLMCFRRLLALLTCLACCACTLSLETVSSPTRTSPPGAEAWVWLRRQFLRYGPGSWAEHLAPRLAIEDRQDDKKWTTEPPIKVVGPGMSPAGWGVRVAWHGLTEERLIRSYVAICRADVALVCEGHKGGKGRAWQWTKKSDSFPHPLESEAYSGELRLEAPLVEGEYELRMFDGVGILADLIAVDSLTVRLQLSVPSVLALDSGSLDVHWRGMRNTGLFTAYWVALEASVRWHGVSPPSIETWHWEWLWHPSCLFVTCDSSIALHAPIDRIKTLSRKQRWGSVTSFSVHASLYRRGIGWGGESPHLLQQVPLDVLDKTPKTMQWRGDAPFTEDTGLQPSANEPTPRPDTTATATDVPMNRVLELFPQLAAVHSKAKWAWEIVVMRADPLGTLQAMTARMKEAMTKQMDETATPGAHEGPSNATAGTQVPRVSHEATHQSQRPGRRFVTEAANRAWKWLTTVLPPGRNDTGSEEAGKVLMAETRIRSEEKAAAKPKDKPTEEPQQPDVLLKPASEEPKQQGTPEVPRPGQPVQTEQEKTSEAVAEAEAALRQQKEEGRVLPEPEQAAEDQKRSEMPIPGQSIPYEQHLTETADDTTKVIPTEQPPKDEKHETMVRATDVPLEQVSEPERPAAQRPAPSPRPSPPETPPSTSDWLRPVGLVHPTTPITPEGQLPSCPLSPWENAEVTVDKSGRKWRKQRRHPNITGGECRLDGETLERLVTCQGRCDRHLVQPGAFLPEVMATPVPTMPMMDALVASFWVVVNIGVAAVAIAVVYVEHVDTFRNRGAAKEPSETVMSFASLASPWSVIMALRKLRQPTMSRQPPKVATKATQTTLLMIQEDTVAASSEPVADYGADKCPQPPLRAEELVAQGLGEMLAARRKDPPSVPSNKANKDTAPSLADVTQRSMSVQVSLTPPAVPPPPVPPPPPRPPAPAEPLFSFHEDAIRLQHDSQQSASESTAADWMTREWRADGRDTTTGGPMRREGPRRKNGRVQPRAEHRASVPLPSSFYGAHQRRHSTPQEVRWRPHDIDGGLEARRRTYTAYLVLNPPPELQRRLRHPDRSTR</sequence>
<evidence type="ECO:0000313" key="4">
    <source>
        <dbReference type="Proteomes" id="UP000041254"/>
    </source>
</evidence>
<gene>
    <name evidence="3" type="ORF">Vbra_22145</name>
</gene>
<protein>
    <submittedName>
        <fullName evidence="3">Uncharacterized protein</fullName>
    </submittedName>
</protein>
<organism evidence="3 4">
    <name type="scientific">Vitrella brassicaformis (strain CCMP3155)</name>
    <dbReference type="NCBI Taxonomy" id="1169540"/>
    <lineage>
        <taxon>Eukaryota</taxon>
        <taxon>Sar</taxon>
        <taxon>Alveolata</taxon>
        <taxon>Colpodellida</taxon>
        <taxon>Vitrellaceae</taxon>
        <taxon>Vitrella</taxon>
    </lineage>
</organism>
<feature type="region of interest" description="Disordered" evidence="1">
    <location>
        <begin position="975"/>
        <end position="1056"/>
    </location>
</feature>
<dbReference type="VEuPathDB" id="CryptoDB:Vbra_22145"/>
<proteinExistence type="predicted"/>
<feature type="transmembrane region" description="Helical" evidence="2">
    <location>
        <begin position="779"/>
        <end position="802"/>
    </location>
</feature>
<feature type="compositionally biased region" description="Basic and acidic residues" evidence="1">
    <location>
        <begin position="510"/>
        <end position="528"/>
    </location>
</feature>
<dbReference type="InParanoid" id="A0A0G4GC95"/>
<evidence type="ECO:0000256" key="1">
    <source>
        <dbReference type="SAM" id="MobiDB-lite"/>
    </source>
</evidence>
<feature type="compositionally biased region" description="Basic and acidic residues" evidence="1">
    <location>
        <begin position="991"/>
        <end position="1001"/>
    </location>
</feature>
<keyword evidence="2" id="KW-0812">Transmembrane</keyword>
<feature type="compositionally biased region" description="Basic and acidic residues" evidence="1">
    <location>
        <begin position="614"/>
        <end position="623"/>
    </location>
</feature>
<feature type="compositionally biased region" description="Basic and acidic residues" evidence="1">
    <location>
        <begin position="579"/>
        <end position="588"/>
    </location>
</feature>
<keyword evidence="4" id="KW-1185">Reference proteome</keyword>
<feature type="compositionally biased region" description="Pro residues" evidence="1">
    <location>
        <begin position="943"/>
        <end position="961"/>
    </location>
</feature>
<evidence type="ECO:0000313" key="3">
    <source>
        <dbReference type="EMBL" id="CEM26922.1"/>
    </source>
</evidence>
<keyword evidence="2" id="KW-1133">Transmembrane helix</keyword>
<keyword evidence="2" id="KW-0472">Membrane</keyword>
<dbReference type="Proteomes" id="UP000041254">
    <property type="component" value="Unassembled WGS sequence"/>
</dbReference>
<dbReference type="EMBL" id="CDMY01000624">
    <property type="protein sequence ID" value="CEM26922.1"/>
    <property type="molecule type" value="Genomic_DNA"/>
</dbReference>
<feature type="region of interest" description="Disordered" evidence="1">
    <location>
        <begin position="1073"/>
        <end position="1092"/>
    </location>
</feature>